<reference evidence="3" key="1">
    <citation type="journal article" date="2017" name="Cell">
        <title>Insights into land plant evolution garnered from the Marchantia polymorpha genome.</title>
        <authorList>
            <person name="Bowman J.L."/>
            <person name="Kohchi T."/>
            <person name="Yamato K.T."/>
            <person name="Jenkins J."/>
            <person name="Shu S."/>
            <person name="Ishizaki K."/>
            <person name="Yamaoka S."/>
            <person name="Nishihama R."/>
            <person name="Nakamura Y."/>
            <person name="Berger F."/>
            <person name="Adam C."/>
            <person name="Aki S.S."/>
            <person name="Althoff F."/>
            <person name="Araki T."/>
            <person name="Arteaga-Vazquez M.A."/>
            <person name="Balasubrmanian S."/>
            <person name="Barry K."/>
            <person name="Bauer D."/>
            <person name="Boehm C.R."/>
            <person name="Briginshaw L."/>
            <person name="Caballero-Perez J."/>
            <person name="Catarino B."/>
            <person name="Chen F."/>
            <person name="Chiyoda S."/>
            <person name="Chovatia M."/>
            <person name="Davies K.M."/>
            <person name="Delmans M."/>
            <person name="Demura T."/>
            <person name="Dierschke T."/>
            <person name="Dolan L."/>
            <person name="Dorantes-Acosta A.E."/>
            <person name="Eklund D.M."/>
            <person name="Florent S.N."/>
            <person name="Flores-Sandoval E."/>
            <person name="Fujiyama A."/>
            <person name="Fukuzawa H."/>
            <person name="Galik B."/>
            <person name="Grimanelli D."/>
            <person name="Grimwood J."/>
            <person name="Grossniklaus U."/>
            <person name="Hamada T."/>
            <person name="Haseloff J."/>
            <person name="Hetherington A.J."/>
            <person name="Higo A."/>
            <person name="Hirakawa Y."/>
            <person name="Hundley H.N."/>
            <person name="Ikeda Y."/>
            <person name="Inoue K."/>
            <person name="Inoue S.I."/>
            <person name="Ishida S."/>
            <person name="Jia Q."/>
            <person name="Kakita M."/>
            <person name="Kanazawa T."/>
            <person name="Kawai Y."/>
            <person name="Kawashima T."/>
            <person name="Kennedy M."/>
            <person name="Kinose K."/>
            <person name="Kinoshita T."/>
            <person name="Kohara Y."/>
            <person name="Koide E."/>
            <person name="Komatsu K."/>
            <person name="Kopischke S."/>
            <person name="Kubo M."/>
            <person name="Kyozuka J."/>
            <person name="Lagercrantz U."/>
            <person name="Lin S.S."/>
            <person name="Lindquist E."/>
            <person name="Lipzen A.M."/>
            <person name="Lu C.W."/>
            <person name="De Luna E."/>
            <person name="Martienssen R.A."/>
            <person name="Minamino N."/>
            <person name="Mizutani M."/>
            <person name="Mizutani M."/>
            <person name="Mochizuki N."/>
            <person name="Monte I."/>
            <person name="Mosher R."/>
            <person name="Nagasaki H."/>
            <person name="Nakagami H."/>
            <person name="Naramoto S."/>
            <person name="Nishitani K."/>
            <person name="Ohtani M."/>
            <person name="Okamoto T."/>
            <person name="Okumura M."/>
            <person name="Phillips J."/>
            <person name="Pollak B."/>
            <person name="Reinders A."/>
            <person name="Rovekamp M."/>
            <person name="Sano R."/>
            <person name="Sawa S."/>
            <person name="Schmid M.W."/>
            <person name="Shirakawa M."/>
            <person name="Solano R."/>
            <person name="Spunde A."/>
            <person name="Suetsugu N."/>
            <person name="Sugano S."/>
            <person name="Sugiyama A."/>
            <person name="Sun R."/>
            <person name="Suzuki Y."/>
            <person name="Takenaka M."/>
            <person name="Takezawa D."/>
            <person name="Tomogane H."/>
            <person name="Tsuzuki M."/>
            <person name="Ueda T."/>
            <person name="Umeda M."/>
            <person name="Ward J.M."/>
            <person name="Watanabe Y."/>
            <person name="Yazaki K."/>
            <person name="Yokoyama R."/>
            <person name="Yoshitake Y."/>
            <person name="Yotsui I."/>
            <person name="Zachgo S."/>
            <person name="Schmutz J."/>
        </authorList>
    </citation>
    <scope>NUCLEOTIDE SEQUENCE [LARGE SCALE GENOMIC DNA]</scope>
    <source>
        <strain evidence="3">Tak-1</strain>
    </source>
</reference>
<dbReference type="AlphaFoldDB" id="A0A2R6XRQ0"/>
<keyword evidence="3" id="KW-1185">Reference proteome</keyword>
<sequence>MINFKTVSAWHELCQRWHGSIRNNYCGSDVRIVFPSGSVIYLARAYVPYQNVRSQGRPFDDCRARGNPLVGSLWADGARRRRRQSASRKTTAPHRERLSRPTSTGLSTGLSERLRAQAAAPSSERWYAGGQARGRSGPFLNLEAGSWKLAETLSSDREKQRAQAASSLLLPREIDDELLARPLRETESGARSRNSAPIWCLIERAILSSFGGEEGIAGRDGWGAHDADWSWLSGLAGGRSGRGLDLT</sequence>
<organism evidence="2 3">
    <name type="scientific">Marchantia polymorpha</name>
    <name type="common">Common liverwort</name>
    <name type="synonym">Marchantia aquatica</name>
    <dbReference type="NCBI Taxonomy" id="3197"/>
    <lineage>
        <taxon>Eukaryota</taxon>
        <taxon>Viridiplantae</taxon>
        <taxon>Streptophyta</taxon>
        <taxon>Embryophyta</taxon>
        <taxon>Marchantiophyta</taxon>
        <taxon>Marchantiopsida</taxon>
        <taxon>Marchantiidae</taxon>
        <taxon>Marchantiales</taxon>
        <taxon>Marchantiaceae</taxon>
        <taxon>Marchantia</taxon>
    </lineage>
</organism>
<feature type="region of interest" description="Disordered" evidence="1">
    <location>
        <begin position="78"/>
        <end position="113"/>
    </location>
</feature>
<protein>
    <submittedName>
        <fullName evidence="2">Uncharacterized protein</fullName>
    </submittedName>
</protein>
<accession>A0A2R6XRQ0</accession>
<dbReference type="Proteomes" id="UP000244005">
    <property type="component" value="Unassembled WGS sequence"/>
</dbReference>
<gene>
    <name evidence="2" type="ORF">MARPO_0004s0072</name>
</gene>
<dbReference type="EMBL" id="KZ772676">
    <property type="protein sequence ID" value="PTQ48785.1"/>
    <property type="molecule type" value="Genomic_DNA"/>
</dbReference>
<name>A0A2R6XRQ0_MARPO</name>
<evidence type="ECO:0000313" key="3">
    <source>
        <dbReference type="Proteomes" id="UP000244005"/>
    </source>
</evidence>
<proteinExistence type="predicted"/>
<evidence type="ECO:0000313" key="2">
    <source>
        <dbReference type="EMBL" id="PTQ48785.1"/>
    </source>
</evidence>
<feature type="compositionally biased region" description="Polar residues" evidence="1">
    <location>
        <begin position="100"/>
        <end position="110"/>
    </location>
</feature>
<evidence type="ECO:0000256" key="1">
    <source>
        <dbReference type="SAM" id="MobiDB-lite"/>
    </source>
</evidence>